<evidence type="ECO:0000256" key="3">
    <source>
        <dbReference type="ARBA" id="ARBA00022719"/>
    </source>
</evidence>
<proteinExistence type="predicted"/>
<dbReference type="EMBL" id="FOUR01000004">
    <property type="protein sequence ID" value="SFN04125.1"/>
    <property type="molecule type" value="Genomic_DNA"/>
</dbReference>
<evidence type="ECO:0000313" key="8">
    <source>
        <dbReference type="EMBL" id="SFN04125.1"/>
    </source>
</evidence>
<evidence type="ECO:0000256" key="1">
    <source>
        <dbReference type="ARBA" id="ARBA00001974"/>
    </source>
</evidence>
<evidence type="ECO:0000259" key="7">
    <source>
        <dbReference type="Pfam" id="PF07992"/>
    </source>
</evidence>
<dbReference type="Proteomes" id="UP000199339">
    <property type="component" value="Unassembled WGS sequence"/>
</dbReference>
<organism evidence="8 9">
    <name type="scientific">Marinobacter pelagius</name>
    <dbReference type="NCBI Taxonomy" id="379482"/>
    <lineage>
        <taxon>Bacteria</taxon>
        <taxon>Pseudomonadati</taxon>
        <taxon>Pseudomonadota</taxon>
        <taxon>Gammaproteobacteria</taxon>
        <taxon>Pseudomonadales</taxon>
        <taxon>Marinobacteraceae</taxon>
        <taxon>Marinobacter</taxon>
    </lineage>
</organism>
<keyword evidence="3" id="KW-0874">Quinone</keyword>
<evidence type="ECO:0000256" key="5">
    <source>
        <dbReference type="ARBA" id="ARBA00022946"/>
    </source>
</evidence>
<dbReference type="PANTHER" id="PTHR10632">
    <property type="entry name" value="SULFIDE:QUINONE OXIDOREDUCTASE"/>
    <property type="match status" value="1"/>
</dbReference>
<dbReference type="InterPro" id="IPR015904">
    <property type="entry name" value="Sulphide_quinone_reductase"/>
</dbReference>
<dbReference type="Gene3D" id="3.50.50.60">
    <property type="entry name" value="FAD/NAD(P)-binding domain"/>
    <property type="match status" value="2"/>
</dbReference>
<comment type="cofactor">
    <cofactor evidence="1">
        <name>FAD</name>
        <dbReference type="ChEBI" id="CHEBI:57692"/>
    </cofactor>
</comment>
<dbReference type="AlphaFoldDB" id="A0A1I4VSK3"/>
<dbReference type="GO" id="GO:0071949">
    <property type="term" value="F:FAD binding"/>
    <property type="evidence" value="ECO:0007669"/>
    <property type="project" value="TreeGrafter"/>
</dbReference>
<dbReference type="OrthoDB" id="9802771at2"/>
<keyword evidence="6" id="KW-0560">Oxidoreductase</keyword>
<protein>
    <submittedName>
        <fullName evidence="8">Sulfide:quinone oxidoreductase</fullName>
    </submittedName>
</protein>
<keyword evidence="5" id="KW-0809">Transit peptide</keyword>
<name>A0A1I4VSK3_9GAMM</name>
<keyword evidence="2" id="KW-0285">Flavoprotein</keyword>
<dbReference type="Pfam" id="PF07992">
    <property type="entry name" value="Pyr_redox_2"/>
    <property type="match status" value="1"/>
</dbReference>
<evidence type="ECO:0000256" key="6">
    <source>
        <dbReference type="ARBA" id="ARBA00023002"/>
    </source>
</evidence>
<accession>A0A1I4VSK3</accession>
<evidence type="ECO:0000313" key="9">
    <source>
        <dbReference type="Proteomes" id="UP000199339"/>
    </source>
</evidence>
<evidence type="ECO:0000256" key="4">
    <source>
        <dbReference type="ARBA" id="ARBA00022827"/>
    </source>
</evidence>
<dbReference type="SUPFAM" id="SSF51905">
    <property type="entry name" value="FAD/NAD(P)-binding domain"/>
    <property type="match status" value="2"/>
</dbReference>
<gene>
    <name evidence="8" type="ORF">SAMN04487961_1912</name>
</gene>
<dbReference type="GO" id="GO:0048038">
    <property type="term" value="F:quinone binding"/>
    <property type="evidence" value="ECO:0007669"/>
    <property type="project" value="UniProtKB-KW"/>
</dbReference>
<dbReference type="InterPro" id="IPR036188">
    <property type="entry name" value="FAD/NAD-bd_sf"/>
</dbReference>
<sequence length="424" mass="47105">MKPNQDVDQSSLKYHDVVIIGAGAGGIATAASLLKRQKDLDIAIIDSCEIHYYQPGWTMVGGGVFSAESTRRKTETVIPRGCQWYRVAAEQVDPDAQVVTLTDRRRIGYQRLVLAPGLVLDWGAVAGLEETLGQNGVTSNYRYDLAPYTWSLVEQLEKGKALFVQPPMPIKCAGAPQKAMYLSADEWLRKGRLKNIDVSYHSAGQVLFGVEDYVPELQRYIDRYDIELCFEERLIAVDGTSKTAHFVRRTGDQQEIVDRPFDMLHVVPAQRAPEFVGKSGLANQDGWIDLDPETLQHVRYPTIFGLGDASGTPNAKTMAAVRKQAPVVAANLLASLQDKELPAAYLGYGSCPLTVEHGRIVLAEFGYGGKLQPSFPSWINDGTKATRMAWFLKAKQLPWLYWNGMLKGREWMAAPAARKSDIRE</sequence>
<dbReference type="GO" id="GO:0070221">
    <property type="term" value="P:sulfide oxidation, using sulfide:quinone oxidoreductase"/>
    <property type="evidence" value="ECO:0007669"/>
    <property type="project" value="TreeGrafter"/>
</dbReference>
<feature type="domain" description="FAD/NAD(P)-binding" evidence="7">
    <location>
        <begin position="15"/>
        <end position="118"/>
    </location>
</feature>
<dbReference type="PANTHER" id="PTHR10632:SF2">
    <property type="entry name" value="SULFIDE:QUINONE OXIDOREDUCTASE, MITOCHONDRIAL"/>
    <property type="match status" value="1"/>
</dbReference>
<dbReference type="FunFam" id="3.50.50.60:FF:000034">
    <property type="entry name" value="sulfide:quinone oxidoreductase, mitochondrial"/>
    <property type="match status" value="1"/>
</dbReference>
<dbReference type="GO" id="GO:0070224">
    <property type="term" value="F:sulfide:quinone oxidoreductase activity"/>
    <property type="evidence" value="ECO:0007669"/>
    <property type="project" value="TreeGrafter"/>
</dbReference>
<keyword evidence="9" id="KW-1185">Reference proteome</keyword>
<evidence type="ECO:0000256" key="2">
    <source>
        <dbReference type="ARBA" id="ARBA00022630"/>
    </source>
</evidence>
<dbReference type="RefSeq" id="WP_092002277.1">
    <property type="nucleotide sequence ID" value="NZ_FOUR01000004.1"/>
</dbReference>
<keyword evidence="4" id="KW-0274">FAD</keyword>
<dbReference type="InterPro" id="IPR023753">
    <property type="entry name" value="FAD/NAD-binding_dom"/>
</dbReference>
<reference evidence="9" key="1">
    <citation type="submission" date="2016-10" db="EMBL/GenBank/DDBJ databases">
        <authorList>
            <person name="Varghese N."/>
            <person name="Submissions S."/>
        </authorList>
    </citation>
    <scope>NUCLEOTIDE SEQUENCE [LARGE SCALE GENOMIC DNA]</scope>
    <source>
        <strain evidence="9">CGMCC 1.6775</strain>
    </source>
</reference>